<dbReference type="NCBIfam" id="NF041746">
    <property type="entry name" value="Drt2"/>
    <property type="match status" value="1"/>
</dbReference>
<dbReference type="GO" id="GO:0003964">
    <property type="term" value="F:RNA-directed DNA polymerase activity"/>
    <property type="evidence" value="ECO:0007669"/>
    <property type="project" value="UniProtKB-KW"/>
</dbReference>
<comment type="similarity">
    <text evidence="1">Belongs to the bacterial reverse transcriptase family.</text>
</comment>
<keyword evidence="3" id="KW-0808">Transferase</keyword>
<evidence type="ECO:0000313" key="4">
    <source>
        <dbReference type="Proteomes" id="UP000255129"/>
    </source>
</evidence>
<evidence type="ECO:0000256" key="1">
    <source>
        <dbReference type="ARBA" id="ARBA00034120"/>
    </source>
</evidence>
<keyword evidence="3" id="KW-0695">RNA-directed DNA polymerase</keyword>
<dbReference type="SUPFAM" id="SSF56672">
    <property type="entry name" value="DNA/RNA polymerases"/>
    <property type="match status" value="1"/>
</dbReference>
<dbReference type="InterPro" id="IPR000477">
    <property type="entry name" value="RT_dom"/>
</dbReference>
<dbReference type="RefSeq" id="WP_115164879.1">
    <property type="nucleotide sequence ID" value="NZ_UGUA01000002.1"/>
</dbReference>
<organism evidence="3 4">
    <name type="scientific">Providencia rustigianii</name>
    <dbReference type="NCBI Taxonomy" id="158850"/>
    <lineage>
        <taxon>Bacteria</taxon>
        <taxon>Pseudomonadati</taxon>
        <taxon>Pseudomonadota</taxon>
        <taxon>Gammaproteobacteria</taxon>
        <taxon>Enterobacterales</taxon>
        <taxon>Morganellaceae</taxon>
        <taxon>Providencia</taxon>
    </lineage>
</organism>
<reference evidence="3 4" key="1">
    <citation type="submission" date="2018-06" db="EMBL/GenBank/DDBJ databases">
        <authorList>
            <consortium name="Pathogen Informatics"/>
            <person name="Doyle S."/>
        </authorList>
    </citation>
    <scope>NUCLEOTIDE SEQUENCE [LARGE SCALE GENOMIC DNA]</scope>
    <source>
        <strain evidence="3 4">NCTC12026</strain>
    </source>
</reference>
<proteinExistence type="inferred from homology"/>
<name>A0A379G5D4_9GAMM</name>
<dbReference type="InterPro" id="IPR043502">
    <property type="entry name" value="DNA/RNA_pol_sf"/>
</dbReference>
<dbReference type="PROSITE" id="PS50878">
    <property type="entry name" value="RT_POL"/>
    <property type="match status" value="1"/>
</dbReference>
<dbReference type="PANTHER" id="PTHR34047:SF8">
    <property type="entry name" value="PROTEIN YKFC"/>
    <property type="match status" value="1"/>
</dbReference>
<evidence type="ECO:0000259" key="2">
    <source>
        <dbReference type="PROSITE" id="PS50878"/>
    </source>
</evidence>
<dbReference type="Proteomes" id="UP000255129">
    <property type="component" value="Unassembled WGS sequence"/>
</dbReference>
<feature type="domain" description="Reverse transcriptase" evidence="2">
    <location>
        <begin position="35"/>
        <end position="331"/>
    </location>
</feature>
<evidence type="ECO:0000313" key="3">
    <source>
        <dbReference type="EMBL" id="SUC36254.1"/>
    </source>
</evidence>
<dbReference type="OrthoDB" id="9793236at2"/>
<accession>A0A379G5D4</accession>
<protein>
    <submittedName>
        <fullName evidence="3">Retron-type reverse transcriptase</fullName>
    </submittedName>
</protein>
<dbReference type="PANTHER" id="PTHR34047">
    <property type="entry name" value="NUCLEAR INTRON MATURASE 1, MITOCHONDRIAL-RELATED"/>
    <property type="match status" value="1"/>
</dbReference>
<dbReference type="EMBL" id="UGUA01000002">
    <property type="protein sequence ID" value="SUC36254.1"/>
    <property type="molecule type" value="Genomic_DNA"/>
</dbReference>
<dbReference type="AlphaFoldDB" id="A0A379G5D4"/>
<dbReference type="Pfam" id="PF00078">
    <property type="entry name" value="RVT_1"/>
    <property type="match status" value="1"/>
</dbReference>
<dbReference type="CDD" id="cd01651">
    <property type="entry name" value="RT_G2_intron"/>
    <property type="match status" value="1"/>
</dbReference>
<dbReference type="InterPro" id="IPR051083">
    <property type="entry name" value="GrpII_Intron_Splice-Mob/Def"/>
</dbReference>
<keyword evidence="3" id="KW-0548">Nucleotidyltransferase</keyword>
<gene>
    <name evidence="3" type="ORF">NCTC12026_02674</name>
</gene>
<sequence>MKYPEHLWFRKRGYLHFDKPISLEHALNIVTNPYTVATHSFLPFITFTSSTYKIQKDKGTNSINKMLKERPIAYSSHIDSHIYSYYASILDELYENELQTYNITKNILAFRALNKSNIEFAHEAFQEIKKIGSCSAVALDLSKFFDTLNHNLLKDAWCKLLRKDKLPEDHYAVFKAITKYSKVDKEKLYDLMSIPKNNTKNTKKTRKQICSFVDFRNKVRKSNLIIPNKSALGIPQGSPISALLSNIYMLNFDIEINKYISSLGGKYFRYCDDMLFIVPTHEKNNIAGEAEKRLNKLKVHLNTKKTEIREFSFTSTKIKCDKPLQYLGFIFDGENIFLRSSSLSRYSDRMKRGVRLAKATMIRKNKIRKYKGLSTKELFKEKIYARYAHVGKRNFLTYGYRASRIMNSNSIRKQLKPLWERLQKEINK</sequence>